<gene>
    <name evidence="9" type="primary">PmlGA01_120054600</name>
    <name evidence="9" type="ORF">PMLGA01_120054600</name>
</gene>
<evidence type="ECO:0000259" key="8">
    <source>
        <dbReference type="PROSITE" id="PS50004"/>
    </source>
</evidence>
<evidence type="ECO:0000256" key="6">
    <source>
        <dbReference type="SAM" id="MobiDB-lite"/>
    </source>
</evidence>
<keyword evidence="2 7" id="KW-0812">Transmembrane</keyword>
<feature type="domain" description="C2" evidence="8">
    <location>
        <begin position="1813"/>
        <end position="1943"/>
    </location>
</feature>
<dbReference type="InterPro" id="IPR035892">
    <property type="entry name" value="C2_domain_sf"/>
</dbReference>
<protein>
    <submittedName>
        <fullName evidence="9">Ferlin, putative</fullName>
    </submittedName>
</protein>
<dbReference type="EMBL" id="LT594500">
    <property type="protein sequence ID" value="SBT80380.1"/>
    <property type="molecule type" value="Genomic_DNA"/>
</dbReference>
<sequence>MSYFASLCIRKVNTTDKTHTTDDTNSTHTTDNTNSTHTTDNTNSTHTTDNTNSTHTTDNTNSTHTTDNTNSTHTTDNTNSTHTTDNTNSTHTTDNTNSTHTTDNTNSTHTTDNTNSTHTTDNTNSTHTTDNTNSTHTTDNTNSTHTTKKKKYNAVNWEESHIWDRIILSEIEWNVAKIEFEIQSANIFLRNDIIGVISFELKLIKNKKNHEIYGTYPILYKNGTEIRGQLRLKVIVCDEKEYITNNEIFNDLTQGDNKYNNISENDEDFYTDLTKAVVEENNITLRDNTSTRFYYLYVNIHKIEDIYVDINKKKYRDLYITCDFNGCHLKSSQGRNCTNYTFNECFKIPIATPILEDSIVIKIWDWNFLTNDELLAIGVLSFNQIKNKSISPTWLNLYGFHKDEINLENISSYELSNDFSLSLEGNYYLGRICISSYVERINNFDNLNIAMTQCCLVDEDPLYIPITLLCDVYLVTGILAQNIYVQLSCGPYYKNTDYVTSSKIEHLSSGRKVKPVKSIKYNRNVNLKSYPKEGRDFFHSLNFDNLLNLDNFFNEVTEKQKIIENNENTEFYFSSRKGKIENMKLCVVRDELQQWDVLINVYEKTENSYSENIFNSFLYPSASGIANNLGLLENIDTDNNGNNSSNRNDNHSANRSGKRSSNRSANRGGNNYSFGEAEQKLTDQQGYRRRKNEIHNYEEQKGSTNDRRIAYYRLPLKNVLLHNEKLSRCPIWIPLKNIPRNVDSDFNCMYNIFQNGSILINLEKSYDVQLGLNRRKNLIPVSYELRCYIYACRNVISHFNNSPNTFVHVSCSGKMKITSLVLNNSNPVFLQCLKLNVVILTDYSIGLPTIPLIVVTLYEFYNNTFYFIGRCFCNYDIYLRDGQKKYNIDGRGSNYNVVQQITPKWVKLKGSKHVKAMYSSNLWQQYGNDKRMMQEYLYEKQREIHNNGGGNICDGKDGGSYAKGSKGKGYQHNDLLRGERVGDILLYFELVQAKDAIKIPIYPMITEIKKCTLSFFCMSLENLVLIKKQKYLESLVNESAKYNITHPIVLLSVTSYSSYGKKKNELLIKYEKSLKTNTRIQLKNWKNSFNQQSFEMFSIDNLTIDIPLDPIFDPILNVKVYNKKIKQKYFIGETNISLIPYLPWIKNFDEVLHYLQAHDDYSETLNIKNIDSAFNIYKNKNAALVITAISLADCEHAINLKEELKKYENDDDELWNKIPLFKNIDIEAGERNQIYDKHKAGGDNSDPSYYPRGVGSSACRPYPENGVMQNIGMYNNAMYNNAMYNNAMYNNAMYNNAMYNYGMQNYGLQNYGLQNYDMPNSGMQSSDMQNNNMQNFGIDNYDMQNCGMPNNSIMINNMHKNKMHDPSDYGMVNYSCNYDTNNMESFFPNMGGKAANHFYNIGPYNKINNQFYSYYEKRKKDIYNIKYQDTIYKLYDDGVPEAIKSTYNVKNYPYIKILTSKFILNVYIPPRFILYCEGDKLNIEKYVKNSHRVSVDGILENYLDDILIPSLPLKKKCNIFLANSIKENKIEKEGISFGCFDKFPFVEMLGGQIKCFAKIKYRNLVSENIPLSLKDINSQNTFRNTFRGSKKIPLYLKIRVYVLRGLGIYGVNQQYTANPYLTSNLRNSYKECNMNPDFRCLWESEAIFPEDEILTISVYSAEDGYDKQINDIYIGSTEINLFDRWMSKEWRHMMKRNKVPVEYRPLYNNHLKGQNSVSANNATSTVTAAVTATSAASTANYTNNGMYSGLYSWNNIFSFFDFFAYLMKPAAGTTAGHSFGMYYSKKEHNFWTNHQRNNNGILEMWVEIMDYEQSKKIPIHKMMAPKKMDIEIRIIIWKCIMIANEENINKTFDLTISAELDCITYKGKNALVQTTDVHYNCKTGNAIFNWRIVYPNISHPLNTCFLQLAAYNNNNVGVSEFLGEVNLELSKYIHKASQISNTFELDAELKLRKKNGNEVDTNYNGYIQVTVQFVPQTKANIKPVGLGREEPNRNPYLRTPDSGRDWNDFVYSIGFNDIYKPFWSWLKMFFICLLIILVFVMSFVYPSLLM</sequence>
<dbReference type="Gene3D" id="2.60.40.150">
    <property type="entry name" value="C2 domain"/>
    <property type="match status" value="3"/>
</dbReference>
<evidence type="ECO:0000256" key="2">
    <source>
        <dbReference type="ARBA" id="ARBA00022692"/>
    </source>
</evidence>
<keyword evidence="3" id="KW-0677">Repeat</keyword>
<feature type="transmembrane region" description="Helical" evidence="7">
    <location>
        <begin position="2022"/>
        <end position="2045"/>
    </location>
</feature>
<reference evidence="9 10" key="1">
    <citation type="submission" date="2016-06" db="EMBL/GenBank/DDBJ databases">
        <authorList>
            <consortium name="Pathogen Informatics"/>
        </authorList>
    </citation>
    <scope>NUCLEOTIDE SEQUENCE [LARGE SCALE GENOMIC DNA]</scope>
    <source>
        <strain evidence="9">PmlGA01</strain>
    </source>
</reference>
<feature type="compositionally biased region" description="Low complexity" evidence="6">
    <location>
        <begin position="637"/>
        <end position="655"/>
    </location>
</feature>
<dbReference type="InterPro" id="IPR000008">
    <property type="entry name" value="C2_dom"/>
</dbReference>
<dbReference type="GO" id="GO:0007009">
    <property type="term" value="P:plasma membrane organization"/>
    <property type="evidence" value="ECO:0007669"/>
    <property type="project" value="TreeGrafter"/>
</dbReference>
<feature type="compositionally biased region" description="Basic and acidic residues" evidence="6">
    <location>
        <begin position="693"/>
        <end position="702"/>
    </location>
</feature>
<feature type="domain" description="C2" evidence="8">
    <location>
        <begin position="764"/>
        <end position="892"/>
    </location>
</feature>
<dbReference type="SUPFAM" id="SSF49562">
    <property type="entry name" value="C2 domain (Calcium/lipid-binding domain, CaLB)"/>
    <property type="match status" value="5"/>
</dbReference>
<evidence type="ECO:0000256" key="3">
    <source>
        <dbReference type="ARBA" id="ARBA00022737"/>
    </source>
</evidence>
<name>A0A1C3L1P2_PLAMA</name>
<feature type="region of interest" description="Disordered" evidence="6">
    <location>
        <begin position="637"/>
        <end position="702"/>
    </location>
</feature>
<dbReference type="Proteomes" id="UP000219799">
    <property type="component" value="Chromosome 12"/>
</dbReference>
<feature type="region of interest" description="Disordered" evidence="6">
    <location>
        <begin position="16"/>
        <end position="149"/>
    </location>
</feature>
<comment type="subcellular location">
    <subcellularLocation>
        <location evidence="1">Membrane</location>
        <topology evidence="1">Single-pass membrane protein</topology>
    </subcellularLocation>
</comment>
<evidence type="ECO:0000256" key="5">
    <source>
        <dbReference type="ARBA" id="ARBA00023136"/>
    </source>
</evidence>
<evidence type="ECO:0000313" key="9">
    <source>
        <dbReference type="EMBL" id="SBT80380.1"/>
    </source>
</evidence>
<keyword evidence="4 7" id="KW-1133">Transmembrane helix</keyword>
<dbReference type="PANTHER" id="PTHR12546">
    <property type="entry name" value="FER-1-LIKE"/>
    <property type="match status" value="1"/>
</dbReference>
<dbReference type="PROSITE" id="PS50004">
    <property type="entry name" value="C2"/>
    <property type="match status" value="3"/>
</dbReference>
<feature type="domain" description="C2" evidence="8">
    <location>
        <begin position="277"/>
        <end position="395"/>
    </location>
</feature>
<dbReference type="VEuPathDB" id="PlasmoDB:PmUG01_12061300"/>
<feature type="compositionally biased region" description="Low complexity" evidence="6">
    <location>
        <begin position="662"/>
        <end position="671"/>
    </location>
</feature>
<proteinExistence type="predicted"/>
<evidence type="ECO:0000256" key="1">
    <source>
        <dbReference type="ARBA" id="ARBA00004167"/>
    </source>
</evidence>
<keyword evidence="5 7" id="KW-0472">Membrane</keyword>
<feature type="compositionally biased region" description="Low complexity" evidence="6">
    <location>
        <begin position="23"/>
        <end position="145"/>
    </location>
</feature>
<dbReference type="Pfam" id="PF00168">
    <property type="entry name" value="C2"/>
    <property type="match status" value="3"/>
</dbReference>
<accession>A0A1C3L1P2</accession>
<evidence type="ECO:0000313" key="10">
    <source>
        <dbReference type="Proteomes" id="UP000219799"/>
    </source>
</evidence>
<dbReference type="GO" id="GO:0016020">
    <property type="term" value="C:membrane"/>
    <property type="evidence" value="ECO:0007669"/>
    <property type="project" value="UniProtKB-SubCell"/>
</dbReference>
<dbReference type="SMART" id="SM00239">
    <property type="entry name" value="C2"/>
    <property type="match status" value="4"/>
</dbReference>
<evidence type="ECO:0000256" key="7">
    <source>
        <dbReference type="SAM" id="Phobius"/>
    </source>
</evidence>
<organism evidence="9 10">
    <name type="scientific">Plasmodium malariae</name>
    <dbReference type="NCBI Taxonomy" id="5858"/>
    <lineage>
        <taxon>Eukaryota</taxon>
        <taxon>Sar</taxon>
        <taxon>Alveolata</taxon>
        <taxon>Apicomplexa</taxon>
        <taxon>Aconoidasida</taxon>
        <taxon>Haemosporida</taxon>
        <taxon>Plasmodiidae</taxon>
        <taxon>Plasmodium</taxon>
        <taxon>Plasmodium (Plasmodium)</taxon>
    </lineage>
</organism>
<dbReference type="InterPro" id="IPR037721">
    <property type="entry name" value="Ferlin"/>
</dbReference>
<dbReference type="PANTHER" id="PTHR12546:SF33">
    <property type="entry name" value="SPERM VESICLE FUSION PROTEIN FER-1"/>
    <property type="match status" value="1"/>
</dbReference>
<evidence type="ECO:0000256" key="4">
    <source>
        <dbReference type="ARBA" id="ARBA00022989"/>
    </source>
</evidence>